<comment type="caution">
    <text evidence="4">The sequence shown here is derived from an EMBL/GenBank/DDBJ whole genome shotgun (WGS) entry which is preliminary data.</text>
</comment>
<dbReference type="PANTHER" id="PTHR43362:SF1">
    <property type="entry name" value="MANNITOL DEHYDROGENASE 2-RELATED"/>
    <property type="match status" value="1"/>
</dbReference>
<dbReference type="InterPro" id="IPR013328">
    <property type="entry name" value="6PGD_dom2"/>
</dbReference>
<dbReference type="Proteomes" id="UP000192343">
    <property type="component" value="Unassembled WGS sequence"/>
</dbReference>
<gene>
    <name evidence="4" type="ORF">B4O97_17340</name>
</gene>
<evidence type="ECO:0000313" key="5">
    <source>
        <dbReference type="Proteomes" id="UP000192343"/>
    </source>
</evidence>
<dbReference type="STRING" id="1963862.B4O97_17340"/>
<dbReference type="SUPFAM" id="SSF51735">
    <property type="entry name" value="NAD(P)-binding Rossmann-fold domains"/>
    <property type="match status" value="1"/>
</dbReference>
<dbReference type="SUPFAM" id="SSF48179">
    <property type="entry name" value="6-phosphogluconate dehydrogenase C-terminal domain-like"/>
    <property type="match status" value="1"/>
</dbReference>
<keyword evidence="1" id="KW-0560">Oxidoreductase</keyword>
<dbReference type="InterPro" id="IPR036291">
    <property type="entry name" value="NAD(P)-bd_dom_sf"/>
</dbReference>
<dbReference type="PRINTS" id="PR00084">
    <property type="entry name" value="MTLDHDRGNASE"/>
</dbReference>
<dbReference type="RefSeq" id="WP_083052775.1">
    <property type="nucleotide sequence ID" value="NZ_MWQY01000026.1"/>
</dbReference>
<dbReference type="OrthoDB" id="271711at2"/>
<protein>
    <submittedName>
        <fullName evidence="4">Mannitol dehydrogenase</fullName>
    </submittedName>
</protein>
<feature type="domain" description="Mannitol dehydrogenase N-terminal" evidence="2">
    <location>
        <begin position="41"/>
        <end position="305"/>
    </location>
</feature>
<dbReference type="GO" id="GO:0016616">
    <property type="term" value="F:oxidoreductase activity, acting on the CH-OH group of donors, NAD or NADP as acceptor"/>
    <property type="evidence" value="ECO:0007669"/>
    <property type="project" value="TreeGrafter"/>
</dbReference>
<dbReference type="InterPro" id="IPR008927">
    <property type="entry name" value="6-PGluconate_DH-like_C_sf"/>
</dbReference>
<dbReference type="InterPro" id="IPR000669">
    <property type="entry name" value="Mannitol_DH"/>
</dbReference>
<dbReference type="Pfam" id="PF01232">
    <property type="entry name" value="Mannitol_dh"/>
    <property type="match status" value="1"/>
</dbReference>
<dbReference type="InterPro" id="IPR013131">
    <property type="entry name" value="Mannitol_DH_N"/>
</dbReference>
<feature type="domain" description="Mannitol dehydrogenase C-terminal" evidence="3">
    <location>
        <begin position="316"/>
        <end position="512"/>
    </location>
</feature>
<dbReference type="PANTHER" id="PTHR43362">
    <property type="entry name" value="MANNITOL DEHYDROGENASE DSF1-RELATED"/>
    <property type="match status" value="1"/>
</dbReference>
<evidence type="ECO:0000256" key="1">
    <source>
        <dbReference type="ARBA" id="ARBA00023002"/>
    </source>
</evidence>
<dbReference type="EMBL" id="MWQY01000026">
    <property type="protein sequence ID" value="ORC31176.1"/>
    <property type="molecule type" value="Genomic_DNA"/>
</dbReference>
<accession>A0A1Y1RTR2</accession>
<evidence type="ECO:0000259" key="3">
    <source>
        <dbReference type="Pfam" id="PF08125"/>
    </source>
</evidence>
<organism evidence="4 5">
    <name type="scientific">Marispirochaeta aestuarii</name>
    <dbReference type="NCBI Taxonomy" id="1963862"/>
    <lineage>
        <taxon>Bacteria</taxon>
        <taxon>Pseudomonadati</taxon>
        <taxon>Spirochaetota</taxon>
        <taxon>Spirochaetia</taxon>
        <taxon>Spirochaetales</taxon>
        <taxon>Spirochaetaceae</taxon>
        <taxon>Marispirochaeta</taxon>
    </lineage>
</organism>
<dbReference type="InterPro" id="IPR013118">
    <property type="entry name" value="Mannitol_DH_C"/>
</dbReference>
<dbReference type="AlphaFoldDB" id="A0A1Y1RTR2"/>
<evidence type="ECO:0000259" key="2">
    <source>
        <dbReference type="Pfam" id="PF01232"/>
    </source>
</evidence>
<dbReference type="Gene3D" id="1.10.1040.10">
    <property type="entry name" value="N-(1-d-carboxylethyl)-l-norvaline Dehydrogenase, domain 2"/>
    <property type="match status" value="1"/>
</dbReference>
<evidence type="ECO:0000313" key="4">
    <source>
        <dbReference type="EMBL" id="ORC31176.1"/>
    </source>
</evidence>
<sequence length="535" mass="58987">MKLTLEGLTKDIPQWKAGGYQLPKYDIEKVRAATLASPVWVHFGSGNIARGYLAMLQQRLLDAGHSDRGMIICSSWDEEVVDRVFRPHDNLNVAVSLHADGSVDKQVLASVAAYIKTNSELPELLRIFENPSLQMASLAATEKAYSLRDASGGYAPELASALEAPPRQPGHLMVLIAFLLYRRYLAGAAPLALVSMDNFSHNGLKLFSSVHEIAESWVKTGSVEKAFLEYIGDPARVSFPWSMIDRIVPKPSEQVREMLIDDGYESGDIITTARGSKATTFVNLEEAEYLVIEDSFPNGRPALDKAGVIFTDRDTVDKVETMKVCTGLNPLHTTLAIFGCLLGYDRIYEEMKNPLLRRFVTRLAYDEGLPVAAHPGIIDPEEFVHEVLTKRFPNPFVPDMPQRIAWDTSQKVPVRFGVTLKAYAARGADALGGLVYIPLFIAGWLRYLLGVNDEGKPFEISPDPLGPVLQEKLAGISLGNSGPYTENLKPILSDEKLFGIDLVESGLAEKISVMFGEMVKGPGAVTRTLEKYCRE</sequence>
<name>A0A1Y1RTR2_9SPIO</name>
<keyword evidence="5" id="KW-1185">Reference proteome</keyword>
<dbReference type="Pfam" id="PF08125">
    <property type="entry name" value="Mannitol_dh_C"/>
    <property type="match status" value="1"/>
</dbReference>
<dbReference type="Gene3D" id="3.40.50.720">
    <property type="entry name" value="NAD(P)-binding Rossmann-like Domain"/>
    <property type="match status" value="1"/>
</dbReference>
<proteinExistence type="predicted"/>
<reference evidence="4 5" key="1">
    <citation type="submission" date="2017-03" db="EMBL/GenBank/DDBJ databases">
        <title>Draft Genome sequence of Marispirochaeta sp. strain JC444.</title>
        <authorList>
            <person name="Shivani Y."/>
            <person name="Subhash Y."/>
            <person name="Sasikala C."/>
            <person name="Ramana C."/>
        </authorList>
    </citation>
    <scope>NUCLEOTIDE SEQUENCE [LARGE SCALE GENOMIC DNA]</scope>
    <source>
        <strain evidence="4 5">JC444</strain>
    </source>
</reference>
<dbReference type="InterPro" id="IPR050988">
    <property type="entry name" value="Mannitol_DH/Oxidoreductase"/>
</dbReference>